<dbReference type="InterPro" id="IPR011162">
    <property type="entry name" value="MHC_I/II-like_Ag-recog"/>
</dbReference>
<evidence type="ECO:0000256" key="5">
    <source>
        <dbReference type="ARBA" id="ARBA00022989"/>
    </source>
</evidence>
<comment type="subcellular location">
    <subcellularLocation>
        <location evidence="1">Membrane</location>
        <topology evidence="1">Single-pass type I membrane protein</topology>
    </subcellularLocation>
</comment>
<keyword evidence="5 10" id="KW-1133">Transmembrane helix</keyword>
<dbReference type="InterPro" id="IPR014745">
    <property type="entry name" value="MHC_II_a/b_N"/>
</dbReference>
<evidence type="ECO:0000256" key="6">
    <source>
        <dbReference type="ARBA" id="ARBA00023130"/>
    </source>
</evidence>
<keyword evidence="9" id="KW-0491">MHC II</keyword>
<proteinExistence type="inferred from homology"/>
<dbReference type="SUPFAM" id="SSF48726">
    <property type="entry name" value="Immunoglobulin"/>
    <property type="match status" value="1"/>
</dbReference>
<evidence type="ECO:0000256" key="4">
    <source>
        <dbReference type="ARBA" id="ARBA00022859"/>
    </source>
</evidence>
<dbReference type="InterPro" id="IPR013783">
    <property type="entry name" value="Ig-like_fold"/>
</dbReference>
<name>A0A8C6R148_NANGA</name>
<evidence type="ECO:0000256" key="1">
    <source>
        <dbReference type="ARBA" id="ARBA00004479"/>
    </source>
</evidence>
<dbReference type="AlphaFoldDB" id="A0A8C6R148"/>
<dbReference type="GO" id="GO:0042613">
    <property type="term" value="C:MHC class II protein complex"/>
    <property type="evidence" value="ECO:0007669"/>
    <property type="project" value="UniProtKB-KW"/>
</dbReference>
<keyword evidence="8" id="KW-0325">Glycoprotein</keyword>
<dbReference type="Pfam" id="PF07654">
    <property type="entry name" value="C1-set"/>
    <property type="match status" value="1"/>
</dbReference>
<evidence type="ECO:0000256" key="8">
    <source>
        <dbReference type="ARBA" id="ARBA00023180"/>
    </source>
</evidence>
<protein>
    <submittedName>
        <fullName evidence="12">Histocompatibility 2, class II antigen E beta2</fullName>
    </submittedName>
</protein>
<dbReference type="SMART" id="SM00921">
    <property type="entry name" value="MHC_II_beta"/>
    <property type="match status" value="1"/>
</dbReference>
<dbReference type="GO" id="GO:0002504">
    <property type="term" value="P:antigen processing and presentation of peptide or polysaccharide antigen via MHC class II"/>
    <property type="evidence" value="ECO:0007669"/>
    <property type="project" value="UniProtKB-KW"/>
</dbReference>
<dbReference type="PANTHER" id="PTHR19944">
    <property type="entry name" value="MHC CLASS II-RELATED"/>
    <property type="match status" value="1"/>
</dbReference>
<sequence>MVCPWLPRGPCLAALTVILMVLSPPVALVRDPRPRFLLQLKAECHYTDGREHVWSVTRFIYNQEEFARFDSDFGKFLATTELGRPIADDLNSQKDIVDNYRASVDRCRNDYEFVDIYLLKLKKKPQVTVHPSKTQHVQHHSLLVCAVSGFYPSKIKITWLRNGQEEKDEVMSTGLIPNGDWTYQTLVMLETVPQSGDVYTCQVEHPSLPSPVTVEWRARSGSAQSKMLSGLGGFVLGLLFLGVGLFVYFKNLE</sequence>
<dbReference type="Gene3D" id="2.60.40.10">
    <property type="entry name" value="Immunoglobulins"/>
    <property type="match status" value="1"/>
</dbReference>
<dbReference type="InterPro" id="IPR003006">
    <property type="entry name" value="Ig/MHC_CS"/>
</dbReference>
<evidence type="ECO:0000256" key="7">
    <source>
        <dbReference type="ARBA" id="ARBA00023136"/>
    </source>
</evidence>
<gene>
    <name evidence="12" type="primary">LOC103741888</name>
</gene>
<evidence type="ECO:0000256" key="10">
    <source>
        <dbReference type="SAM" id="Phobius"/>
    </source>
</evidence>
<organism evidence="12 13">
    <name type="scientific">Nannospalax galili</name>
    <name type="common">Northern Israeli blind subterranean mole rat</name>
    <name type="synonym">Spalax galili</name>
    <dbReference type="NCBI Taxonomy" id="1026970"/>
    <lineage>
        <taxon>Eukaryota</taxon>
        <taxon>Metazoa</taxon>
        <taxon>Chordata</taxon>
        <taxon>Craniata</taxon>
        <taxon>Vertebrata</taxon>
        <taxon>Euteleostomi</taxon>
        <taxon>Mammalia</taxon>
        <taxon>Eutheria</taxon>
        <taxon>Euarchontoglires</taxon>
        <taxon>Glires</taxon>
        <taxon>Rodentia</taxon>
        <taxon>Myomorpha</taxon>
        <taxon>Muroidea</taxon>
        <taxon>Spalacidae</taxon>
        <taxon>Spalacinae</taxon>
        <taxon>Nannospalax</taxon>
    </lineage>
</organism>
<dbReference type="PANTHER" id="PTHR19944:SF66">
    <property type="entry name" value="HISTOCOMPATIBILITY 2, CLASS II ANTIGEN E BETA2"/>
    <property type="match status" value="1"/>
</dbReference>
<dbReference type="SMART" id="SM00407">
    <property type="entry name" value="IGc1"/>
    <property type="match status" value="1"/>
</dbReference>
<keyword evidence="3 10" id="KW-0812">Transmembrane</keyword>
<evidence type="ECO:0000313" key="13">
    <source>
        <dbReference type="Proteomes" id="UP000694381"/>
    </source>
</evidence>
<accession>A0A8C6R148</accession>
<feature type="domain" description="Ig-like" evidence="11">
    <location>
        <begin position="125"/>
        <end position="229"/>
    </location>
</feature>
<dbReference type="Proteomes" id="UP000694381">
    <property type="component" value="Unassembled WGS sequence"/>
</dbReference>
<dbReference type="InterPro" id="IPR000353">
    <property type="entry name" value="MHC_II_b_N"/>
</dbReference>
<dbReference type="InterPro" id="IPR036179">
    <property type="entry name" value="Ig-like_dom_sf"/>
</dbReference>
<evidence type="ECO:0000256" key="9">
    <source>
        <dbReference type="ARBA" id="ARBA00023182"/>
    </source>
</evidence>
<dbReference type="SUPFAM" id="SSF54452">
    <property type="entry name" value="MHC antigen-recognition domain"/>
    <property type="match status" value="1"/>
</dbReference>
<dbReference type="InterPro" id="IPR003597">
    <property type="entry name" value="Ig_C1-set"/>
</dbReference>
<dbReference type="Pfam" id="PF00969">
    <property type="entry name" value="MHC_II_beta"/>
    <property type="match status" value="1"/>
</dbReference>
<keyword evidence="13" id="KW-1185">Reference proteome</keyword>
<dbReference type="GO" id="GO:0002250">
    <property type="term" value="P:adaptive immune response"/>
    <property type="evidence" value="ECO:0007669"/>
    <property type="project" value="UniProtKB-KW"/>
</dbReference>
<dbReference type="GeneTree" id="ENSGT00940000154993"/>
<reference evidence="12" key="1">
    <citation type="submission" date="2025-08" db="UniProtKB">
        <authorList>
            <consortium name="Ensembl"/>
        </authorList>
    </citation>
    <scope>IDENTIFICATION</scope>
</reference>
<dbReference type="Gene3D" id="3.10.320.10">
    <property type="entry name" value="Class II Histocompatibility Antigen, M Beta Chain, Chain B, domain 1"/>
    <property type="match status" value="1"/>
</dbReference>
<dbReference type="OMA" id="GSAQNKM"/>
<reference evidence="12" key="2">
    <citation type="submission" date="2025-09" db="UniProtKB">
        <authorList>
            <consortium name="Ensembl"/>
        </authorList>
    </citation>
    <scope>IDENTIFICATION</scope>
</reference>
<dbReference type="FunFam" id="2.60.40.10:FF:000116">
    <property type="entry name" value="HLA class II histocompatibility antigen, DRB1-1 beta chain"/>
    <property type="match status" value="1"/>
</dbReference>
<dbReference type="InterPro" id="IPR007110">
    <property type="entry name" value="Ig-like_dom"/>
</dbReference>
<dbReference type="FunFam" id="3.10.320.10:FF:000001">
    <property type="entry name" value="HLA class II histocompatibility antigen, DRB1-1 beta chain"/>
    <property type="match status" value="1"/>
</dbReference>
<comment type="similarity">
    <text evidence="2">Belongs to the MHC class II family.</text>
</comment>
<dbReference type="PROSITE" id="PS00290">
    <property type="entry name" value="IG_MHC"/>
    <property type="match status" value="1"/>
</dbReference>
<dbReference type="Ensembl" id="ENSNGAT00000015349.1">
    <property type="protein sequence ID" value="ENSNGAP00000009831.1"/>
    <property type="gene ID" value="ENSNGAG00000012412.1"/>
</dbReference>
<feature type="transmembrane region" description="Helical" evidence="10">
    <location>
        <begin position="227"/>
        <end position="249"/>
    </location>
</feature>
<keyword evidence="7 10" id="KW-0472">Membrane</keyword>
<dbReference type="InterPro" id="IPR050160">
    <property type="entry name" value="MHC/Immunoglobulin"/>
</dbReference>
<evidence type="ECO:0000256" key="2">
    <source>
        <dbReference type="ARBA" id="ARBA00007394"/>
    </source>
</evidence>
<feature type="transmembrane region" description="Helical" evidence="10">
    <location>
        <begin position="12"/>
        <end position="29"/>
    </location>
</feature>
<keyword evidence="6" id="KW-1064">Adaptive immunity</keyword>
<evidence type="ECO:0000259" key="11">
    <source>
        <dbReference type="PROSITE" id="PS50835"/>
    </source>
</evidence>
<keyword evidence="4" id="KW-0391">Immunity</keyword>
<evidence type="ECO:0000256" key="3">
    <source>
        <dbReference type="ARBA" id="ARBA00022692"/>
    </source>
</evidence>
<dbReference type="PROSITE" id="PS50835">
    <property type="entry name" value="IG_LIKE"/>
    <property type="match status" value="1"/>
</dbReference>
<evidence type="ECO:0000313" key="12">
    <source>
        <dbReference type="Ensembl" id="ENSNGAP00000009831.1"/>
    </source>
</evidence>